<dbReference type="Proteomes" id="UP000886339">
    <property type="component" value="Unassembled WGS sequence"/>
</dbReference>
<dbReference type="AlphaFoldDB" id="A0A831WBT6"/>
<organism evidence="1">
    <name type="scientific">Thiolapillus brandeum</name>
    <dbReference type="NCBI Taxonomy" id="1076588"/>
    <lineage>
        <taxon>Bacteria</taxon>
        <taxon>Pseudomonadati</taxon>
        <taxon>Pseudomonadota</taxon>
        <taxon>Gammaproteobacteria</taxon>
        <taxon>Chromatiales</taxon>
        <taxon>Sedimenticolaceae</taxon>
        <taxon>Thiolapillus</taxon>
    </lineage>
</organism>
<gene>
    <name evidence="1" type="ORF">ENJ12_13480</name>
</gene>
<accession>A0A831WBT6</accession>
<sequence length="429" mass="48729">MNRNEWVTLDKAANELAQMLGEEVDEARILYLALNHHLTLSVFFQDSVLGMRRRYSSTPVGPNCTSATSEEVGDGEYLITYTRPSVVSHDVWDLPLTGTDRNLLELRYQELKGHTLLPLRSVTAAHLPQVCRLNTQGFMEYFILIEPARPDAPEGVEYQPAESFPDDAVIVARQDALAECARRLLRCKDMAGDCNRPDYGKYSRRSSWMLYEAMLLLLGQRPYISCGGGALRFAVVVQQVAHRGDDDSYMAACTEEAAYLERFRDEWRDLCQDVVDDLATGDLPVLDDSKPSPGTWQLNHVPLSRFLEVVVGVGGEKAWTSGPVIANPEDHPAFLRCRPADFLRWAESRGYDIPEELRPLLEEGETGALTTKQRNEELQKEANNLAMEWKEDGRKVTKREIAKELANKEKWQKLKLTDTRIERIIAKEW</sequence>
<protein>
    <submittedName>
        <fullName evidence="1">Uncharacterized protein</fullName>
    </submittedName>
</protein>
<dbReference type="EMBL" id="DRLF01000466">
    <property type="protein sequence ID" value="HEC07862.1"/>
    <property type="molecule type" value="Genomic_DNA"/>
</dbReference>
<reference evidence="1" key="1">
    <citation type="journal article" date="2020" name="mSystems">
        <title>Genome- and Community-Level Interaction Insights into Carbon Utilization and Element Cycling Functions of Hydrothermarchaeota in Hydrothermal Sediment.</title>
        <authorList>
            <person name="Zhou Z."/>
            <person name="Liu Y."/>
            <person name="Xu W."/>
            <person name="Pan J."/>
            <person name="Luo Z.H."/>
            <person name="Li M."/>
        </authorList>
    </citation>
    <scope>NUCLEOTIDE SEQUENCE [LARGE SCALE GENOMIC DNA]</scope>
    <source>
        <strain evidence="1">HyVt-458</strain>
    </source>
</reference>
<comment type="caution">
    <text evidence="1">The sequence shown here is derived from an EMBL/GenBank/DDBJ whole genome shotgun (WGS) entry which is preliminary data.</text>
</comment>
<evidence type="ECO:0000313" key="1">
    <source>
        <dbReference type="EMBL" id="HEC07862.1"/>
    </source>
</evidence>
<proteinExistence type="predicted"/>
<name>A0A831WBT6_9GAMM</name>